<evidence type="ECO:0000313" key="2">
    <source>
        <dbReference type="EMBL" id="BBH08808.1"/>
    </source>
</evidence>
<name>A0A4Y1RY50_PRUDU</name>
<feature type="domain" description="ABC transporter" evidence="1">
    <location>
        <begin position="2"/>
        <end position="31"/>
    </location>
</feature>
<reference evidence="2" key="1">
    <citation type="journal article" date="2019" name="Science">
        <title>Mutation of a bHLH transcription factor allowed almond domestication.</title>
        <authorList>
            <person name="Sanchez-Perez R."/>
            <person name="Pavan S."/>
            <person name="Mazzeo R."/>
            <person name="Moldovan C."/>
            <person name="Aiese Cigliano R."/>
            <person name="Del Cueto J."/>
            <person name="Ricciardi F."/>
            <person name="Lotti C."/>
            <person name="Ricciardi L."/>
            <person name="Dicenta F."/>
            <person name="Lopez-Marques R.L."/>
            <person name="Lindberg Moller B."/>
        </authorList>
    </citation>
    <scope>NUCLEOTIDE SEQUENCE</scope>
</reference>
<dbReference type="SUPFAM" id="SSF52540">
    <property type="entry name" value="P-loop containing nucleoside triphosphate hydrolases"/>
    <property type="match status" value="1"/>
</dbReference>
<dbReference type="Gene3D" id="3.40.50.300">
    <property type="entry name" value="P-loop containing nucleotide triphosphate hydrolases"/>
    <property type="match status" value="1"/>
</dbReference>
<dbReference type="PANTHER" id="PTHR43514">
    <property type="entry name" value="ABC TRANSPORTER I FAMILY MEMBER 10"/>
    <property type="match status" value="1"/>
</dbReference>
<dbReference type="GO" id="GO:0005524">
    <property type="term" value="F:ATP binding"/>
    <property type="evidence" value="ECO:0007669"/>
    <property type="project" value="InterPro"/>
</dbReference>
<evidence type="ECO:0000259" key="1">
    <source>
        <dbReference type="Pfam" id="PF00005"/>
    </source>
</evidence>
<dbReference type="Pfam" id="PF00005">
    <property type="entry name" value="ABC_tran"/>
    <property type="match status" value="1"/>
</dbReference>
<organism evidence="2">
    <name type="scientific">Prunus dulcis</name>
    <name type="common">Almond</name>
    <name type="synonym">Amygdalus dulcis</name>
    <dbReference type="NCBI Taxonomy" id="3755"/>
    <lineage>
        <taxon>Eukaryota</taxon>
        <taxon>Viridiplantae</taxon>
        <taxon>Streptophyta</taxon>
        <taxon>Embryophyta</taxon>
        <taxon>Tracheophyta</taxon>
        <taxon>Spermatophyta</taxon>
        <taxon>Magnoliopsida</taxon>
        <taxon>eudicotyledons</taxon>
        <taxon>Gunneridae</taxon>
        <taxon>Pentapetalae</taxon>
        <taxon>rosids</taxon>
        <taxon>fabids</taxon>
        <taxon>Rosales</taxon>
        <taxon>Rosaceae</taxon>
        <taxon>Amygdaloideae</taxon>
        <taxon>Amygdaleae</taxon>
        <taxon>Prunus</taxon>
    </lineage>
</organism>
<dbReference type="PANTHER" id="PTHR43514:SF4">
    <property type="entry name" value="ABC TRANSPORTER I FAMILY MEMBER 10"/>
    <property type="match status" value="1"/>
</dbReference>
<dbReference type="InterPro" id="IPR050334">
    <property type="entry name" value="Molybdenum_import_ModC"/>
</dbReference>
<dbReference type="InterPro" id="IPR003439">
    <property type="entry name" value="ABC_transporter-like_ATP-bd"/>
</dbReference>
<dbReference type="GO" id="GO:0016887">
    <property type="term" value="F:ATP hydrolysis activity"/>
    <property type="evidence" value="ECO:0007669"/>
    <property type="project" value="InterPro"/>
</dbReference>
<dbReference type="GO" id="GO:0009941">
    <property type="term" value="C:chloroplast envelope"/>
    <property type="evidence" value="ECO:0007669"/>
    <property type="project" value="TreeGrafter"/>
</dbReference>
<accession>A0A4Y1RY50</accession>
<dbReference type="AlphaFoldDB" id="A0A4Y1RY50"/>
<sequence>MLLGPNGCGKSTLLKILAGLLNPTDGTVHVKRPRSFVFQNPDHQVRYGDL</sequence>
<proteinExistence type="predicted"/>
<protein>
    <recommendedName>
        <fullName evidence="1">ABC transporter domain-containing protein</fullName>
    </recommendedName>
</protein>
<dbReference type="InterPro" id="IPR027417">
    <property type="entry name" value="P-loop_NTPase"/>
</dbReference>
<gene>
    <name evidence="2" type="ORF">Prudu_021105</name>
</gene>
<dbReference type="EMBL" id="AP019304">
    <property type="protein sequence ID" value="BBH08808.1"/>
    <property type="molecule type" value="Genomic_DNA"/>
</dbReference>